<gene>
    <name evidence="2" type="ORF">OESDEN_08641</name>
</gene>
<evidence type="ECO:0000256" key="1">
    <source>
        <dbReference type="SAM" id="MobiDB-lite"/>
    </source>
</evidence>
<evidence type="ECO:0000313" key="3">
    <source>
        <dbReference type="Proteomes" id="UP000053660"/>
    </source>
</evidence>
<dbReference type="Proteomes" id="UP000053660">
    <property type="component" value="Unassembled WGS sequence"/>
</dbReference>
<dbReference type="OrthoDB" id="1751331at2759"/>
<sequence>MTASQELQDSFDESLKLSSQGQTSCTLKRQLRSHSTATRSFPAKRLCGGALSNAVVEETDMFLAEANLLTKPSGFLTAGSSREIGVSEKALSLARARFRSPVDATEDGSVKRDVPSTFPGFVTAGSNKIITVTEAALEAARRRLNSIEDVEESNINRGKTDEENLDPTVHSSSVGDSSLKRFISVLVTPQNAIYELNP</sequence>
<dbReference type="AlphaFoldDB" id="A0A0B1T6S4"/>
<feature type="region of interest" description="Disordered" evidence="1">
    <location>
        <begin position="153"/>
        <end position="172"/>
    </location>
</feature>
<organism evidence="2 3">
    <name type="scientific">Oesophagostomum dentatum</name>
    <name type="common">Nodular worm</name>
    <dbReference type="NCBI Taxonomy" id="61180"/>
    <lineage>
        <taxon>Eukaryota</taxon>
        <taxon>Metazoa</taxon>
        <taxon>Ecdysozoa</taxon>
        <taxon>Nematoda</taxon>
        <taxon>Chromadorea</taxon>
        <taxon>Rhabditida</taxon>
        <taxon>Rhabditina</taxon>
        <taxon>Rhabditomorpha</taxon>
        <taxon>Strongyloidea</taxon>
        <taxon>Strongylidae</taxon>
        <taxon>Oesophagostomum</taxon>
    </lineage>
</organism>
<feature type="region of interest" description="Disordered" evidence="1">
    <location>
        <begin position="1"/>
        <end position="21"/>
    </location>
</feature>
<dbReference type="EMBL" id="KN552017">
    <property type="protein sequence ID" value="KHJ91497.1"/>
    <property type="molecule type" value="Genomic_DNA"/>
</dbReference>
<evidence type="ECO:0000313" key="2">
    <source>
        <dbReference type="EMBL" id="KHJ91497.1"/>
    </source>
</evidence>
<protein>
    <submittedName>
        <fullName evidence="2">BRCA2 repeat protein</fullName>
    </submittedName>
</protein>
<keyword evidence="3" id="KW-1185">Reference proteome</keyword>
<accession>A0A0B1T6S4</accession>
<name>A0A0B1T6S4_OESDE</name>
<reference evidence="2 3" key="1">
    <citation type="submission" date="2014-03" db="EMBL/GenBank/DDBJ databases">
        <title>Draft genome of the hookworm Oesophagostomum dentatum.</title>
        <authorList>
            <person name="Mitreva M."/>
        </authorList>
    </citation>
    <scope>NUCLEOTIDE SEQUENCE [LARGE SCALE GENOMIC DNA]</scope>
    <source>
        <strain evidence="2 3">OD-Hann</strain>
    </source>
</reference>
<proteinExistence type="predicted"/>